<reference evidence="2" key="1">
    <citation type="submission" date="2007-07" db="EMBL/GenBank/DDBJ databases">
        <title>PCAP assembly of the Caenorhabditis remanei genome.</title>
        <authorList>
            <consortium name="The Caenorhabditis remanei Sequencing Consortium"/>
            <person name="Wilson R.K."/>
        </authorList>
    </citation>
    <scope>NUCLEOTIDE SEQUENCE [LARGE SCALE GENOMIC DNA]</scope>
    <source>
        <strain evidence="2">PB4641</strain>
    </source>
</reference>
<proteinExistence type="predicted"/>
<dbReference type="Proteomes" id="UP000008281">
    <property type="component" value="Unassembled WGS sequence"/>
</dbReference>
<dbReference type="HOGENOM" id="CLU_036654_2_1_1"/>
<keyword evidence="3" id="KW-1185">Reference proteome</keyword>
<dbReference type="Gene3D" id="3.30.710.10">
    <property type="entry name" value="Potassium Channel Kv1.1, Chain A"/>
    <property type="match status" value="1"/>
</dbReference>
<dbReference type="InterPro" id="IPR000210">
    <property type="entry name" value="BTB/POZ_dom"/>
</dbReference>
<dbReference type="Pfam" id="PF00651">
    <property type="entry name" value="BTB"/>
    <property type="match status" value="1"/>
</dbReference>
<dbReference type="SMART" id="SM00225">
    <property type="entry name" value="BTB"/>
    <property type="match status" value="1"/>
</dbReference>
<dbReference type="SUPFAM" id="SSF54695">
    <property type="entry name" value="POZ domain"/>
    <property type="match status" value="1"/>
</dbReference>
<dbReference type="InParanoid" id="E3N4X1"/>
<organism evidence="3">
    <name type="scientific">Caenorhabditis remanei</name>
    <name type="common">Caenorhabditis vulgaris</name>
    <dbReference type="NCBI Taxonomy" id="31234"/>
    <lineage>
        <taxon>Eukaryota</taxon>
        <taxon>Metazoa</taxon>
        <taxon>Ecdysozoa</taxon>
        <taxon>Nematoda</taxon>
        <taxon>Chromadorea</taxon>
        <taxon>Rhabditida</taxon>
        <taxon>Rhabditina</taxon>
        <taxon>Rhabditomorpha</taxon>
        <taxon>Rhabditoidea</taxon>
        <taxon>Rhabditidae</taxon>
        <taxon>Peloderinae</taxon>
        <taxon>Caenorhabditis</taxon>
    </lineage>
</organism>
<dbReference type="PANTHER" id="PTHR22744">
    <property type="entry name" value="HELIX LOOP HELIX PROTEIN 21-RELATED"/>
    <property type="match status" value="1"/>
</dbReference>
<sequence length="169" mass="19938">MGRLEREITLIIWTGSLLPSPSNKNDTILVVDGKDLHVSEAFHSYHSDYFRALFSSNYKEGQVQEIPIGEVSFENFAFFRRNFYPKPVYVTDATVEKILKMARRFLVSSVILVTEHHLLNMSKIKNEKMLWLADEYEMPKFLEKCIRGLDLKKKRKNRRSMITYRTRLS</sequence>
<dbReference type="AlphaFoldDB" id="E3N4X1"/>
<dbReference type="CDD" id="cd01165">
    <property type="entry name" value="BTB_POZ"/>
    <property type="match status" value="1"/>
</dbReference>
<evidence type="ECO:0000259" key="1">
    <source>
        <dbReference type="PROSITE" id="PS50097"/>
    </source>
</evidence>
<dbReference type="PANTHER" id="PTHR22744:SF14">
    <property type="entry name" value="BTB DOMAIN-CONTAINING PROTEIN-RELATED"/>
    <property type="match status" value="1"/>
</dbReference>
<name>E3N4X1_CAERE</name>
<evidence type="ECO:0000313" key="3">
    <source>
        <dbReference type="Proteomes" id="UP000008281"/>
    </source>
</evidence>
<dbReference type="eggNOG" id="ENOG502RFNH">
    <property type="taxonomic scope" value="Eukaryota"/>
</dbReference>
<feature type="domain" description="BTB" evidence="1">
    <location>
        <begin position="25"/>
        <end position="92"/>
    </location>
</feature>
<dbReference type="PROSITE" id="PS50097">
    <property type="entry name" value="BTB"/>
    <property type="match status" value="1"/>
</dbReference>
<accession>E3N4X1</accession>
<dbReference type="EMBL" id="DS268529">
    <property type="protein sequence ID" value="EFO86931.1"/>
    <property type="molecule type" value="Genomic_DNA"/>
</dbReference>
<dbReference type="InterPro" id="IPR011333">
    <property type="entry name" value="SKP1/BTB/POZ_sf"/>
</dbReference>
<gene>
    <name evidence="2" type="ORF">CRE_09715</name>
</gene>
<evidence type="ECO:0000313" key="2">
    <source>
        <dbReference type="EMBL" id="EFO86931.1"/>
    </source>
</evidence>
<dbReference type="STRING" id="31234.E3N4X1"/>
<protein>
    <recommendedName>
        <fullName evidence="1">BTB domain-containing protein</fullName>
    </recommendedName>
</protein>